<dbReference type="AlphaFoldDB" id="A0A9N9WGK2"/>
<name>A0A9N9WGK2_9NEOP</name>
<sequence>MAILDESMNISYDLDTTTKSETKDYTTKPSTSKSFDHSVTLEKISQLMDQKLNAALSYYTNNLRTDIKTDMENMVRNEIQLAVQGLKDEFLCTTDFICAEQKILKTQIDNQNTIIKELERDNNNLKIQLKQVESKLSTICNLSRNLNLEIHAVPECKDENVILLFQKLCQVVGTNIDNLSVRACRRVAKMNLASKRPRNILVILSSSRQRDEIISAVHRYNKAHHNIIC</sequence>
<dbReference type="OrthoDB" id="7479742at2759"/>
<proteinExistence type="predicted"/>
<keyword evidence="1" id="KW-0175">Coiled coil</keyword>
<reference evidence="2" key="2">
    <citation type="submission" date="2022-10" db="EMBL/GenBank/DDBJ databases">
        <authorList>
            <consortium name="ENA_rothamsted_submissions"/>
            <consortium name="culmorum"/>
            <person name="King R."/>
        </authorList>
    </citation>
    <scope>NUCLEOTIDE SEQUENCE</scope>
</reference>
<evidence type="ECO:0000256" key="1">
    <source>
        <dbReference type="SAM" id="Coils"/>
    </source>
</evidence>
<dbReference type="EMBL" id="OU893337">
    <property type="protein sequence ID" value="CAG9794121.1"/>
    <property type="molecule type" value="Genomic_DNA"/>
</dbReference>
<organism evidence="2 3">
    <name type="scientific">Diatraea saccharalis</name>
    <name type="common">sugarcane borer</name>
    <dbReference type="NCBI Taxonomy" id="40085"/>
    <lineage>
        <taxon>Eukaryota</taxon>
        <taxon>Metazoa</taxon>
        <taxon>Ecdysozoa</taxon>
        <taxon>Arthropoda</taxon>
        <taxon>Hexapoda</taxon>
        <taxon>Insecta</taxon>
        <taxon>Pterygota</taxon>
        <taxon>Neoptera</taxon>
        <taxon>Endopterygota</taxon>
        <taxon>Lepidoptera</taxon>
        <taxon>Glossata</taxon>
        <taxon>Ditrysia</taxon>
        <taxon>Pyraloidea</taxon>
        <taxon>Crambidae</taxon>
        <taxon>Crambinae</taxon>
        <taxon>Diatraea</taxon>
    </lineage>
</organism>
<dbReference type="Proteomes" id="UP001153714">
    <property type="component" value="Chromosome 6"/>
</dbReference>
<evidence type="ECO:0000313" key="3">
    <source>
        <dbReference type="Proteomes" id="UP001153714"/>
    </source>
</evidence>
<gene>
    <name evidence="2" type="ORF">DIATSA_LOCUS11520</name>
</gene>
<keyword evidence="3" id="KW-1185">Reference proteome</keyword>
<accession>A0A9N9WGK2</accession>
<protein>
    <submittedName>
        <fullName evidence="2">Uncharacterized protein</fullName>
    </submittedName>
</protein>
<reference evidence="2" key="1">
    <citation type="submission" date="2021-12" db="EMBL/GenBank/DDBJ databases">
        <authorList>
            <person name="King R."/>
        </authorList>
    </citation>
    <scope>NUCLEOTIDE SEQUENCE</scope>
</reference>
<evidence type="ECO:0000313" key="2">
    <source>
        <dbReference type="EMBL" id="CAG9794121.1"/>
    </source>
</evidence>
<feature type="coiled-coil region" evidence="1">
    <location>
        <begin position="101"/>
        <end position="135"/>
    </location>
</feature>